<dbReference type="Proteomes" id="UP001430356">
    <property type="component" value="Unassembled WGS sequence"/>
</dbReference>
<sequence>MESADVVEVAHDDVRELTAFADDFEAACGELWCTHAQLNAAMEERVRRLTLWDDEEEARYRLRVDMSAALASALTAWQTDADKRRYTQQLIRSYYDRVASGTSIQAEIDGRRARLASTDAGS</sequence>
<gene>
    <name evidence="1" type="ORF">NESM_000839700</name>
</gene>
<name>A0AAW0EY20_9TRYP</name>
<comment type="caution">
    <text evidence="1">The sequence shown here is derived from an EMBL/GenBank/DDBJ whole genome shotgun (WGS) entry which is preliminary data.</text>
</comment>
<protein>
    <submittedName>
        <fullName evidence="1">Uncharacterized protein</fullName>
    </submittedName>
</protein>
<reference evidence="1 2" key="1">
    <citation type="journal article" date="2021" name="MBio">
        <title>A New Model Trypanosomatid, Novymonas esmeraldas: Genomic Perception of Its 'Candidatus Pandoraea novymonadis' Endosymbiont.</title>
        <authorList>
            <person name="Zakharova A."/>
            <person name="Saura A."/>
            <person name="Butenko A."/>
            <person name="Podesvova L."/>
            <person name="Warmusova S."/>
            <person name="Kostygov A.Y."/>
            <person name="Nenarokova A."/>
            <person name="Lukes J."/>
            <person name="Opperdoes F.R."/>
            <person name="Yurchenko V."/>
        </authorList>
    </citation>
    <scope>NUCLEOTIDE SEQUENCE [LARGE SCALE GENOMIC DNA]</scope>
    <source>
        <strain evidence="1 2">E262AT.01</strain>
    </source>
</reference>
<proteinExistence type="predicted"/>
<dbReference type="AlphaFoldDB" id="A0AAW0EY20"/>
<organism evidence="1 2">
    <name type="scientific">Novymonas esmeraldas</name>
    <dbReference type="NCBI Taxonomy" id="1808958"/>
    <lineage>
        <taxon>Eukaryota</taxon>
        <taxon>Discoba</taxon>
        <taxon>Euglenozoa</taxon>
        <taxon>Kinetoplastea</taxon>
        <taxon>Metakinetoplastina</taxon>
        <taxon>Trypanosomatida</taxon>
        <taxon>Trypanosomatidae</taxon>
        <taxon>Novymonas</taxon>
    </lineage>
</organism>
<keyword evidence="2" id="KW-1185">Reference proteome</keyword>
<evidence type="ECO:0000313" key="1">
    <source>
        <dbReference type="EMBL" id="KAK7198750.1"/>
    </source>
</evidence>
<accession>A0AAW0EY20</accession>
<evidence type="ECO:0000313" key="2">
    <source>
        <dbReference type="Proteomes" id="UP001430356"/>
    </source>
</evidence>
<dbReference type="EMBL" id="JAECZO010000172">
    <property type="protein sequence ID" value="KAK7198750.1"/>
    <property type="molecule type" value="Genomic_DNA"/>
</dbReference>